<comment type="caution">
    <text evidence="1">The sequence shown here is derived from an EMBL/GenBank/DDBJ whole genome shotgun (WGS) entry which is preliminary data.</text>
</comment>
<protein>
    <submittedName>
        <fullName evidence="1">Uncharacterized protein</fullName>
    </submittedName>
</protein>
<dbReference type="AlphaFoldDB" id="A0A317YE28"/>
<name>A0A317YE28_MAIZE</name>
<accession>A0A317YE28</accession>
<dbReference type="EMBL" id="NCVQ01000001">
    <property type="protein sequence ID" value="PWZ56366.1"/>
    <property type="molecule type" value="Genomic_DNA"/>
</dbReference>
<dbReference type="Proteomes" id="UP000251960">
    <property type="component" value="Chromosome 1"/>
</dbReference>
<reference evidence="1" key="1">
    <citation type="journal article" date="2018" name="Nat. Genet.">
        <title>Extensive intraspecific gene order and gene structural variations between Mo17 and other maize genomes.</title>
        <authorList>
            <person name="Sun S."/>
            <person name="Zhou Y."/>
            <person name="Chen J."/>
            <person name="Shi J."/>
            <person name="Zhao H."/>
            <person name="Zhao H."/>
            <person name="Song W."/>
            <person name="Zhang M."/>
            <person name="Cui Y."/>
            <person name="Dong X."/>
            <person name="Liu H."/>
            <person name="Ma X."/>
            <person name="Jiao Y."/>
            <person name="Wang B."/>
            <person name="Wei X."/>
            <person name="Stein J.C."/>
            <person name="Glaubitz J.C."/>
            <person name="Lu F."/>
            <person name="Yu G."/>
            <person name="Liang C."/>
            <person name="Fengler K."/>
            <person name="Li B."/>
            <person name="Rafalski A."/>
            <person name="Schnable P.S."/>
            <person name="Ware D.H."/>
            <person name="Buckler E.S."/>
            <person name="Lai J."/>
        </authorList>
    </citation>
    <scope>NUCLEOTIDE SEQUENCE [LARGE SCALE GENOMIC DNA]</scope>
    <source>
        <tissue evidence="1">Seedling</tissue>
    </source>
</reference>
<organism evidence="1">
    <name type="scientific">Zea mays</name>
    <name type="common">Maize</name>
    <dbReference type="NCBI Taxonomy" id="4577"/>
    <lineage>
        <taxon>Eukaryota</taxon>
        <taxon>Viridiplantae</taxon>
        <taxon>Streptophyta</taxon>
        <taxon>Embryophyta</taxon>
        <taxon>Tracheophyta</taxon>
        <taxon>Spermatophyta</taxon>
        <taxon>Magnoliopsida</taxon>
        <taxon>Liliopsida</taxon>
        <taxon>Poales</taxon>
        <taxon>Poaceae</taxon>
        <taxon>PACMAD clade</taxon>
        <taxon>Panicoideae</taxon>
        <taxon>Andropogonodae</taxon>
        <taxon>Andropogoneae</taxon>
        <taxon>Tripsacinae</taxon>
        <taxon>Zea</taxon>
    </lineage>
</organism>
<gene>
    <name evidence="1" type="ORF">Zm00014a_006748</name>
</gene>
<proteinExistence type="predicted"/>
<sequence>MSMLRRPSTVRKKGLTWNCCSLIGRLAAPVRPFDTSFLEVPSAYTFLSVTFSSPATSSSSSNIKLSPSLRIPSANPCVISSLGLSLSAELFVLS</sequence>
<dbReference type="ExpressionAtlas" id="A0A317YE28">
    <property type="expression patterns" value="baseline and differential"/>
</dbReference>
<evidence type="ECO:0000313" key="1">
    <source>
        <dbReference type="EMBL" id="PWZ56366.1"/>
    </source>
</evidence>